<dbReference type="Proteomes" id="UP000002051">
    <property type="component" value="Chromosome 3"/>
</dbReference>
<name>A0A072UUQ3_MEDTR</name>
<sequence>MSSTFTVDVKISLMGDLKALMYKLFKAYGLSAKGLRFFTDPPPPPPIGMSLFYDKKGSKNCWVEASIPLIFGLVLADLLYRPLAKQVLL</sequence>
<organism evidence="1 3">
    <name type="scientific">Medicago truncatula</name>
    <name type="common">Barrel medic</name>
    <name type="synonym">Medicago tribuloides</name>
    <dbReference type="NCBI Taxonomy" id="3880"/>
    <lineage>
        <taxon>Eukaryota</taxon>
        <taxon>Viridiplantae</taxon>
        <taxon>Streptophyta</taxon>
        <taxon>Embryophyta</taxon>
        <taxon>Tracheophyta</taxon>
        <taxon>Spermatophyta</taxon>
        <taxon>Magnoliopsida</taxon>
        <taxon>eudicotyledons</taxon>
        <taxon>Gunneridae</taxon>
        <taxon>Pentapetalae</taxon>
        <taxon>rosids</taxon>
        <taxon>fabids</taxon>
        <taxon>Fabales</taxon>
        <taxon>Fabaceae</taxon>
        <taxon>Papilionoideae</taxon>
        <taxon>50 kb inversion clade</taxon>
        <taxon>NPAAA clade</taxon>
        <taxon>Hologalegina</taxon>
        <taxon>IRL clade</taxon>
        <taxon>Trifolieae</taxon>
        <taxon>Medicago</taxon>
    </lineage>
</organism>
<dbReference type="AlphaFoldDB" id="A0A072UUQ3"/>
<dbReference type="HOGENOM" id="CLU_2458165_0_0_1"/>
<reference evidence="1 3" key="2">
    <citation type="journal article" date="2014" name="BMC Genomics">
        <title>An improved genome release (version Mt4.0) for the model legume Medicago truncatula.</title>
        <authorList>
            <person name="Tang H."/>
            <person name="Krishnakumar V."/>
            <person name="Bidwell S."/>
            <person name="Rosen B."/>
            <person name="Chan A."/>
            <person name="Zhou S."/>
            <person name="Gentzbittel L."/>
            <person name="Childs K.L."/>
            <person name="Yandell M."/>
            <person name="Gundlach H."/>
            <person name="Mayer K.F."/>
            <person name="Schwartz D.C."/>
            <person name="Town C.D."/>
        </authorList>
    </citation>
    <scope>GENOME REANNOTATION</scope>
    <source>
        <strain evidence="1">A17</strain>
        <strain evidence="2 3">cv. Jemalong A17</strain>
    </source>
</reference>
<evidence type="ECO:0000313" key="1">
    <source>
        <dbReference type="EMBL" id="KEH33564.1"/>
    </source>
</evidence>
<dbReference type="EMBL" id="CM001219">
    <property type="protein sequence ID" value="KEH33564.1"/>
    <property type="molecule type" value="Genomic_DNA"/>
</dbReference>
<dbReference type="EnsemblPlants" id="KEH33564">
    <property type="protein sequence ID" value="KEH33564"/>
    <property type="gene ID" value="MTR_3g046737"/>
</dbReference>
<reference evidence="2" key="3">
    <citation type="submission" date="2015-04" db="UniProtKB">
        <authorList>
            <consortium name="EnsemblPlants"/>
        </authorList>
    </citation>
    <scope>IDENTIFICATION</scope>
    <source>
        <strain evidence="2">cv. Jemalong A17</strain>
    </source>
</reference>
<accession>A0A072UUQ3</accession>
<gene>
    <name evidence="1" type="ordered locus">MTR_3g046737</name>
</gene>
<evidence type="ECO:0000313" key="2">
    <source>
        <dbReference type="EnsemblPlants" id="KEH33564"/>
    </source>
</evidence>
<protein>
    <submittedName>
        <fullName evidence="1 2">Uncharacterized protein</fullName>
    </submittedName>
</protein>
<keyword evidence="3" id="KW-1185">Reference proteome</keyword>
<evidence type="ECO:0000313" key="3">
    <source>
        <dbReference type="Proteomes" id="UP000002051"/>
    </source>
</evidence>
<proteinExistence type="predicted"/>
<reference evidence="1 3" key="1">
    <citation type="journal article" date="2011" name="Nature">
        <title>The Medicago genome provides insight into the evolution of rhizobial symbioses.</title>
        <authorList>
            <person name="Young N.D."/>
            <person name="Debelle F."/>
            <person name="Oldroyd G.E."/>
            <person name="Geurts R."/>
            <person name="Cannon S.B."/>
            <person name="Udvardi M.K."/>
            <person name="Benedito V.A."/>
            <person name="Mayer K.F."/>
            <person name="Gouzy J."/>
            <person name="Schoof H."/>
            <person name="Van de Peer Y."/>
            <person name="Proost S."/>
            <person name="Cook D.R."/>
            <person name="Meyers B.C."/>
            <person name="Spannagl M."/>
            <person name="Cheung F."/>
            <person name="De Mita S."/>
            <person name="Krishnakumar V."/>
            <person name="Gundlach H."/>
            <person name="Zhou S."/>
            <person name="Mudge J."/>
            <person name="Bharti A.K."/>
            <person name="Murray J.D."/>
            <person name="Naoumkina M.A."/>
            <person name="Rosen B."/>
            <person name="Silverstein K.A."/>
            <person name="Tang H."/>
            <person name="Rombauts S."/>
            <person name="Zhao P.X."/>
            <person name="Zhou P."/>
            <person name="Barbe V."/>
            <person name="Bardou P."/>
            <person name="Bechner M."/>
            <person name="Bellec A."/>
            <person name="Berger A."/>
            <person name="Berges H."/>
            <person name="Bidwell S."/>
            <person name="Bisseling T."/>
            <person name="Choisne N."/>
            <person name="Couloux A."/>
            <person name="Denny R."/>
            <person name="Deshpande S."/>
            <person name="Dai X."/>
            <person name="Doyle J.J."/>
            <person name="Dudez A.M."/>
            <person name="Farmer A.D."/>
            <person name="Fouteau S."/>
            <person name="Franken C."/>
            <person name="Gibelin C."/>
            <person name="Gish J."/>
            <person name="Goldstein S."/>
            <person name="Gonzalez A.J."/>
            <person name="Green P.J."/>
            <person name="Hallab A."/>
            <person name="Hartog M."/>
            <person name="Hua A."/>
            <person name="Humphray S.J."/>
            <person name="Jeong D.H."/>
            <person name="Jing Y."/>
            <person name="Jocker A."/>
            <person name="Kenton S.M."/>
            <person name="Kim D.J."/>
            <person name="Klee K."/>
            <person name="Lai H."/>
            <person name="Lang C."/>
            <person name="Lin S."/>
            <person name="Macmil S.L."/>
            <person name="Magdelenat G."/>
            <person name="Matthews L."/>
            <person name="McCorrison J."/>
            <person name="Monaghan E.L."/>
            <person name="Mun J.H."/>
            <person name="Najar F.Z."/>
            <person name="Nicholson C."/>
            <person name="Noirot C."/>
            <person name="O'Bleness M."/>
            <person name="Paule C.R."/>
            <person name="Poulain J."/>
            <person name="Prion F."/>
            <person name="Qin B."/>
            <person name="Qu C."/>
            <person name="Retzel E.F."/>
            <person name="Riddle C."/>
            <person name="Sallet E."/>
            <person name="Samain S."/>
            <person name="Samson N."/>
            <person name="Sanders I."/>
            <person name="Saurat O."/>
            <person name="Scarpelli C."/>
            <person name="Schiex T."/>
            <person name="Segurens B."/>
            <person name="Severin A.J."/>
            <person name="Sherrier D.J."/>
            <person name="Shi R."/>
            <person name="Sims S."/>
            <person name="Singer S.R."/>
            <person name="Sinharoy S."/>
            <person name="Sterck L."/>
            <person name="Viollet A."/>
            <person name="Wang B.B."/>
            <person name="Wang K."/>
            <person name="Wang M."/>
            <person name="Wang X."/>
            <person name="Warfsmann J."/>
            <person name="Weissenbach J."/>
            <person name="White D.D."/>
            <person name="White J.D."/>
            <person name="Wiley G.B."/>
            <person name="Wincker P."/>
            <person name="Xing Y."/>
            <person name="Yang L."/>
            <person name="Yao Z."/>
            <person name="Ying F."/>
            <person name="Zhai J."/>
            <person name="Zhou L."/>
            <person name="Zuber A."/>
            <person name="Denarie J."/>
            <person name="Dixon R.A."/>
            <person name="May G.D."/>
            <person name="Schwartz D.C."/>
            <person name="Rogers J."/>
            <person name="Quetier F."/>
            <person name="Town C.D."/>
            <person name="Roe B.A."/>
        </authorList>
    </citation>
    <scope>NUCLEOTIDE SEQUENCE [LARGE SCALE GENOMIC DNA]</scope>
    <source>
        <strain evidence="1">A17</strain>
        <strain evidence="2 3">cv. Jemalong A17</strain>
    </source>
</reference>